<dbReference type="Gene3D" id="1.10.4160.10">
    <property type="entry name" value="Hydantoin permease"/>
    <property type="match status" value="1"/>
</dbReference>
<dbReference type="PANTHER" id="PTHR30618">
    <property type="entry name" value="NCS1 FAMILY PURINE/PYRIMIDINE TRANSPORTER"/>
    <property type="match status" value="1"/>
</dbReference>
<organism evidence="7 8">
    <name type="scientific">Colletotrichum higginsianum (strain IMI 349063)</name>
    <name type="common">Crucifer anthracnose fungus</name>
    <dbReference type="NCBI Taxonomy" id="759273"/>
    <lineage>
        <taxon>Eukaryota</taxon>
        <taxon>Fungi</taxon>
        <taxon>Dikarya</taxon>
        <taxon>Ascomycota</taxon>
        <taxon>Pezizomycotina</taxon>
        <taxon>Sordariomycetes</taxon>
        <taxon>Hypocreomycetidae</taxon>
        <taxon>Glomerellales</taxon>
        <taxon>Glomerellaceae</taxon>
        <taxon>Colletotrichum</taxon>
        <taxon>Colletotrichum destructivum species complex</taxon>
    </lineage>
</organism>
<evidence type="ECO:0000256" key="5">
    <source>
        <dbReference type="ARBA" id="ARBA00023136"/>
    </source>
</evidence>
<dbReference type="Pfam" id="PF02133">
    <property type="entry name" value="Transp_cyt_pur"/>
    <property type="match status" value="1"/>
</dbReference>
<name>H1VUR2_COLHI</name>
<dbReference type="HOGENOM" id="CLU_1781866_0_0_1"/>
<dbReference type="GO" id="GO:0015205">
    <property type="term" value="F:nucleobase transmembrane transporter activity"/>
    <property type="evidence" value="ECO:0007669"/>
    <property type="project" value="TreeGrafter"/>
</dbReference>
<evidence type="ECO:0000256" key="4">
    <source>
        <dbReference type="ARBA" id="ARBA00022989"/>
    </source>
</evidence>
<dbReference type="InterPro" id="IPR001248">
    <property type="entry name" value="Pur-cyt_permease"/>
</dbReference>
<keyword evidence="4 6" id="KW-1133">Transmembrane helix</keyword>
<dbReference type="InterPro" id="IPR045225">
    <property type="entry name" value="Uracil/uridine/allantoin_perm"/>
</dbReference>
<accession>H1VUR2</accession>
<dbReference type="Proteomes" id="UP000007174">
    <property type="component" value="Unassembled WGS sequence"/>
</dbReference>
<protein>
    <submittedName>
        <fullName evidence="7">Uracil permease</fullName>
    </submittedName>
</protein>
<evidence type="ECO:0000313" key="8">
    <source>
        <dbReference type="Proteomes" id="UP000007174"/>
    </source>
</evidence>
<comment type="similarity">
    <text evidence="2">Belongs to the purine-cytosine permease (2.A.39) family.</text>
</comment>
<evidence type="ECO:0000256" key="6">
    <source>
        <dbReference type="SAM" id="Phobius"/>
    </source>
</evidence>
<feature type="non-terminal residue" evidence="7">
    <location>
        <position position="1"/>
    </location>
</feature>
<sequence length="146" mass="16121">SFSSFLGGYSLFLGAIAGVIICDFWICRKRQVQVSSLYDPRGIHYYTLGVNPRAVVAFILAIVPNMPGLAAACGAKGVPKGAVYLYSLSWLVSTLIAGITYWTCWKIWPFPVDETHGDLSIESQSPRYEEDVGLEKDIEAKHDIKC</sequence>
<proteinExistence type="inferred from homology"/>
<dbReference type="eggNOG" id="KOG2466">
    <property type="taxonomic scope" value="Eukaryota"/>
</dbReference>
<dbReference type="AlphaFoldDB" id="H1VUR2"/>
<keyword evidence="3 6" id="KW-0812">Transmembrane</keyword>
<evidence type="ECO:0000256" key="2">
    <source>
        <dbReference type="ARBA" id="ARBA00008974"/>
    </source>
</evidence>
<keyword evidence="5 6" id="KW-0472">Membrane</keyword>
<reference evidence="8" key="1">
    <citation type="journal article" date="2012" name="Nat. Genet.">
        <title>Lifestyle transitions in plant pathogenic Colletotrichum fungi deciphered by genome and transcriptome analyses.</title>
        <authorList>
            <person name="O'Connell R.J."/>
            <person name="Thon M.R."/>
            <person name="Hacquard S."/>
            <person name="Amyotte S.G."/>
            <person name="Kleemann J."/>
            <person name="Torres M.F."/>
            <person name="Damm U."/>
            <person name="Buiate E.A."/>
            <person name="Epstein L."/>
            <person name="Alkan N."/>
            <person name="Altmueller J."/>
            <person name="Alvarado-Balderrama L."/>
            <person name="Bauser C.A."/>
            <person name="Becker C."/>
            <person name="Birren B.W."/>
            <person name="Chen Z."/>
            <person name="Choi J."/>
            <person name="Crouch J.A."/>
            <person name="Duvick J.P."/>
            <person name="Farman M.A."/>
            <person name="Gan P."/>
            <person name="Heiman D."/>
            <person name="Henrissat B."/>
            <person name="Howard R.J."/>
            <person name="Kabbage M."/>
            <person name="Koch C."/>
            <person name="Kracher B."/>
            <person name="Kubo Y."/>
            <person name="Law A.D."/>
            <person name="Lebrun M.-H."/>
            <person name="Lee Y.-H."/>
            <person name="Miyara I."/>
            <person name="Moore N."/>
            <person name="Neumann U."/>
            <person name="Nordstroem K."/>
            <person name="Panaccione D.G."/>
            <person name="Panstruga R."/>
            <person name="Place M."/>
            <person name="Proctor R.H."/>
            <person name="Prusky D."/>
            <person name="Rech G."/>
            <person name="Reinhardt R."/>
            <person name="Rollins J.A."/>
            <person name="Rounsley S."/>
            <person name="Schardl C.L."/>
            <person name="Schwartz D.C."/>
            <person name="Shenoy N."/>
            <person name="Shirasu K."/>
            <person name="Sikhakolli U.R."/>
            <person name="Stueber K."/>
            <person name="Sukno S.A."/>
            <person name="Sweigard J.A."/>
            <person name="Takano Y."/>
            <person name="Takahara H."/>
            <person name="Trail F."/>
            <person name="van der Does H.C."/>
            <person name="Voll L.M."/>
            <person name="Will I."/>
            <person name="Young S."/>
            <person name="Zeng Q."/>
            <person name="Zhang J."/>
            <person name="Zhou S."/>
            <person name="Dickman M.B."/>
            <person name="Schulze-Lefert P."/>
            <person name="Ver Loren van Themaat E."/>
            <person name="Ma L.-J."/>
            <person name="Vaillancourt L.J."/>
        </authorList>
    </citation>
    <scope>NUCLEOTIDE SEQUENCE [LARGE SCALE GENOMIC DNA]</scope>
    <source>
        <strain evidence="8">IMI 349063</strain>
    </source>
</reference>
<dbReference type="EMBL" id="CACQ02006523">
    <property type="protein sequence ID" value="CCF43971.1"/>
    <property type="molecule type" value="Genomic_DNA"/>
</dbReference>
<evidence type="ECO:0000256" key="1">
    <source>
        <dbReference type="ARBA" id="ARBA00004141"/>
    </source>
</evidence>
<dbReference type="GO" id="GO:0005886">
    <property type="term" value="C:plasma membrane"/>
    <property type="evidence" value="ECO:0007669"/>
    <property type="project" value="TreeGrafter"/>
</dbReference>
<evidence type="ECO:0000313" key="7">
    <source>
        <dbReference type="EMBL" id="CCF43971.1"/>
    </source>
</evidence>
<dbReference type="VEuPathDB" id="FungiDB:CH63R_09741"/>
<feature type="transmembrane region" description="Helical" evidence="6">
    <location>
        <begin position="83"/>
        <end position="102"/>
    </location>
</feature>
<evidence type="ECO:0000256" key="3">
    <source>
        <dbReference type="ARBA" id="ARBA00022692"/>
    </source>
</evidence>
<comment type="subcellular location">
    <subcellularLocation>
        <location evidence="1">Membrane</location>
        <topology evidence="1">Multi-pass membrane protein</topology>
    </subcellularLocation>
</comment>
<feature type="transmembrane region" description="Helical" evidence="6">
    <location>
        <begin position="6"/>
        <end position="25"/>
    </location>
</feature>
<dbReference type="PANTHER" id="PTHR30618:SF0">
    <property type="entry name" value="PURINE-URACIL PERMEASE NCS1"/>
    <property type="match status" value="1"/>
</dbReference>
<dbReference type="STRING" id="759273.H1VUR2"/>
<gene>
    <name evidence="7" type="ORF">CH063_03206</name>
</gene>